<accession>A0A2R5GL88</accession>
<keyword evidence="3" id="KW-1185">Reference proteome</keyword>
<gene>
    <name evidence="2" type="ORF">FCC1311_078972</name>
</gene>
<comment type="caution">
    <text evidence="2">The sequence shown here is derived from an EMBL/GenBank/DDBJ whole genome shotgun (WGS) entry which is preliminary data.</text>
</comment>
<sequence length="467" mass="51754">MAKAKAAAAVAPRGPEATGQRQDLFGPQWLRVLLAVSILANAVLWRQVQEAGKHSHDAELRAATEDTTRQEADAMEHKGQVFMAAKLGELVAKGLLDITPQALKDVRKIPDEALAVPGADILSVHITAAELEQRSISSETARRISQRLDEHGLVILPRVIDDASAKRLLEHTNNRIMNPIYDMNPVREFMYRKDVPLEIKGPVRDAMERVFPLIKPAIDEFLGNGAPLREVGAMNSYPGTKAQIFHEDSNLSQGKATFITGFLYLDSIRDDQAPLDAYPGTHRPVYNRLSDAVKETIEQWSPFVRASVPRGSLVLYNSLLRHRGSANTSPLLRPTMYFSFYQADEKEPDGAFTFLDAYTGLDIAKVLAGKIPMVPVTIAQKHHKDQACLDNMRAKCPGLAGLELYKCAINRAGATFRSDDEDDWWPDDPRDFHVPPNCALINRMEKLAQVGIYSPNYTVLTSDGPLA</sequence>
<evidence type="ECO:0000313" key="3">
    <source>
        <dbReference type="Proteomes" id="UP000241890"/>
    </source>
</evidence>
<feature type="region of interest" description="Disordered" evidence="1">
    <location>
        <begin position="1"/>
        <end position="20"/>
    </location>
</feature>
<dbReference type="Gene3D" id="2.60.120.620">
    <property type="entry name" value="q2cbj1_9rhob like domain"/>
    <property type="match status" value="1"/>
</dbReference>
<dbReference type="Proteomes" id="UP000241890">
    <property type="component" value="Unassembled WGS sequence"/>
</dbReference>
<dbReference type="SUPFAM" id="SSF51197">
    <property type="entry name" value="Clavaminate synthase-like"/>
    <property type="match status" value="1"/>
</dbReference>
<protein>
    <recommendedName>
        <fullName evidence="4">Phytanoyl-CoA dioxygenase</fullName>
    </recommendedName>
</protein>
<dbReference type="OrthoDB" id="43616at2759"/>
<evidence type="ECO:0000256" key="1">
    <source>
        <dbReference type="SAM" id="MobiDB-lite"/>
    </source>
</evidence>
<dbReference type="EMBL" id="BEYU01000104">
    <property type="protein sequence ID" value="GBG31672.1"/>
    <property type="molecule type" value="Genomic_DNA"/>
</dbReference>
<proteinExistence type="predicted"/>
<dbReference type="InterPro" id="IPR008775">
    <property type="entry name" value="Phytyl_CoA_dOase-like"/>
</dbReference>
<evidence type="ECO:0008006" key="4">
    <source>
        <dbReference type="Google" id="ProtNLM"/>
    </source>
</evidence>
<evidence type="ECO:0000313" key="2">
    <source>
        <dbReference type="EMBL" id="GBG31672.1"/>
    </source>
</evidence>
<dbReference type="PANTHER" id="PTHR37563:SF2">
    <property type="entry name" value="PHYTANOYL-COA DIOXYGENASE FAMILY PROTEIN (AFU_ORTHOLOGUE AFUA_2G03330)"/>
    <property type="match status" value="1"/>
</dbReference>
<dbReference type="AlphaFoldDB" id="A0A2R5GL88"/>
<dbReference type="InterPro" id="IPR051961">
    <property type="entry name" value="Fungal_Metabolite_Diox"/>
</dbReference>
<organism evidence="2 3">
    <name type="scientific">Hondaea fermentalgiana</name>
    <dbReference type="NCBI Taxonomy" id="2315210"/>
    <lineage>
        <taxon>Eukaryota</taxon>
        <taxon>Sar</taxon>
        <taxon>Stramenopiles</taxon>
        <taxon>Bigyra</taxon>
        <taxon>Labyrinthulomycetes</taxon>
        <taxon>Thraustochytrida</taxon>
        <taxon>Thraustochytriidae</taxon>
        <taxon>Hondaea</taxon>
    </lineage>
</organism>
<name>A0A2R5GL88_9STRA</name>
<dbReference type="InParanoid" id="A0A2R5GL88"/>
<dbReference type="PANTHER" id="PTHR37563">
    <property type="entry name" value="PHYTANOYL-COA DIOXYGENASE FAMILY PROTEIN (AFU_ORTHOLOGUE AFUA_2G03330)"/>
    <property type="match status" value="1"/>
</dbReference>
<reference evidence="2 3" key="1">
    <citation type="submission" date="2017-12" db="EMBL/GenBank/DDBJ databases">
        <title>Sequencing, de novo assembly and annotation of complete genome of a new Thraustochytrid species, strain FCC1311.</title>
        <authorList>
            <person name="Sedici K."/>
            <person name="Godart F."/>
            <person name="Aiese Cigliano R."/>
            <person name="Sanseverino W."/>
            <person name="Barakat M."/>
            <person name="Ortet P."/>
            <person name="Marechal E."/>
            <person name="Cagnac O."/>
            <person name="Amato A."/>
        </authorList>
    </citation>
    <scope>NUCLEOTIDE SEQUENCE [LARGE SCALE GENOMIC DNA]</scope>
</reference>
<dbReference type="Pfam" id="PF05721">
    <property type="entry name" value="PhyH"/>
    <property type="match status" value="1"/>
</dbReference>
<feature type="compositionally biased region" description="Low complexity" evidence="1">
    <location>
        <begin position="1"/>
        <end position="11"/>
    </location>
</feature>